<gene>
    <name evidence="2" type="ORF">FHS32_005044</name>
</gene>
<dbReference type="SUPFAM" id="SSF55729">
    <property type="entry name" value="Acyl-CoA N-acyltransferases (Nat)"/>
    <property type="match status" value="1"/>
</dbReference>
<protein>
    <recommendedName>
        <fullName evidence="1">N-acetyltransferase domain-containing protein</fullName>
    </recommendedName>
</protein>
<dbReference type="InterPro" id="IPR031165">
    <property type="entry name" value="GNAT_YJDJ"/>
</dbReference>
<dbReference type="Proteomes" id="UP000568022">
    <property type="component" value="Unassembled WGS sequence"/>
</dbReference>
<dbReference type="AlphaFoldDB" id="A0A7W8FBF9"/>
<organism evidence="2 3">
    <name type="scientific">Streptomyces griseoloalbus</name>
    <dbReference type="NCBI Taxonomy" id="67303"/>
    <lineage>
        <taxon>Bacteria</taxon>
        <taxon>Bacillati</taxon>
        <taxon>Actinomycetota</taxon>
        <taxon>Actinomycetes</taxon>
        <taxon>Kitasatosporales</taxon>
        <taxon>Streptomycetaceae</taxon>
        <taxon>Streptomyces</taxon>
    </lineage>
</organism>
<evidence type="ECO:0000313" key="2">
    <source>
        <dbReference type="EMBL" id="MBB5128269.1"/>
    </source>
</evidence>
<sequence length="56" mass="6419">MREALNDVRASGKRVVPVCPYVRKYLATHDEFADIADPVTPEVLRWLDGELKRQGH</sequence>
<feature type="domain" description="N-acetyltransferase" evidence="1">
    <location>
        <begin position="1"/>
        <end position="37"/>
    </location>
</feature>
<comment type="caution">
    <text evidence="2">The sequence shown here is derived from an EMBL/GenBank/DDBJ whole genome shotgun (WGS) entry which is preliminary data.</text>
</comment>
<reference evidence="2 3" key="1">
    <citation type="submission" date="2020-08" db="EMBL/GenBank/DDBJ databases">
        <title>Genomic Encyclopedia of Type Strains, Phase III (KMG-III): the genomes of soil and plant-associated and newly described type strains.</title>
        <authorList>
            <person name="Whitman W."/>
        </authorList>
    </citation>
    <scope>NUCLEOTIDE SEQUENCE [LARGE SCALE GENOMIC DNA]</scope>
    <source>
        <strain evidence="2 3">CECT 3226</strain>
    </source>
</reference>
<dbReference type="Pfam" id="PF14542">
    <property type="entry name" value="Acetyltransf_CG"/>
    <property type="match status" value="1"/>
</dbReference>
<proteinExistence type="predicted"/>
<accession>A0A7W8FBF9</accession>
<dbReference type="EMBL" id="JACHJE010000012">
    <property type="protein sequence ID" value="MBB5128269.1"/>
    <property type="molecule type" value="Genomic_DNA"/>
</dbReference>
<dbReference type="Gene3D" id="3.40.630.30">
    <property type="match status" value="1"/>
</dbReference>
<keyword evidence="3" id="KW-1185">Reference proteome</keyword>
<evidence type="ECO:0000259" key="1">
    <source>
        <dbReference type="PROSITE" id="PS51729"/>
    </source>
</evidence>
<dbReference type="InterPro" id="IPR016181">
    <property type="entry name" value="Acyl_CoA_acyltransferase"/>
</dbReference>
<name>A0A7W8FBF9_9ACTN</name>
<evidence type="ECO:0000313" key="3">
    <source>
        <dbReference type="Proteomes" id="UP000568022"/>
    </source>
</evidence>
<dbReference type="PROSITE" id="PS51729">
    <property type="entry name" value="GNAT_YJDJ"/>
    <property type="match status" value="1"/>
</dbReference>